<protein>
    <submittedName>
        <fullName evidence="2">Uncharacterized protein</fullName>
    </submittedName>
</protein>
<sequence length="248" mass="28565">MKVPEGFKSGWGLQIHDPSVFSRSQWDGGHQASLTYLVFRLLLAGYFIATEIYFIYYITPSFFFIYLTDLAYTLLVIDACLHAYNAYKMEPKQRAVYQVTWVFMSIAYSVGILVTIFYWIFLFGEESEFPLGFDIQMHVLNSLYIVVSAATMAAPIQLKHMYQPVLFMFLYAVFSIIYWVAGGVDEHGSPYIYPFLYWLHFGTALKYSAIATVGMILAHLIVWGICKLRCRIAHSVIGRIYRVHSVIV</sequence>
<dbReference type="InterPro" id="IPR049352">
    <property type="entry name" value="Rost"/>
</dbReference>
<keyword evidence="1" id="KW-1133">Transmembrane helix</keyword>
<feature type="transmembrane region" description="Helical" evidence="1">
    <location>
        <begin position="141"/>
        <end position="158"/>
    </location>
</feature>
<organism evidence="2">
    <name type="scientific">Darwinula stevensoni</name>
    <dbReference type="NCBI Taxonomy" id="69355"/>
    <lineage>
        <taxon>Eukaryota</taxon>
        <taxon>Metazoa</taxon>
        <taxon>Ecdysozoa</taxon>
        <taxon>Arthropoda</taxon>
        <taxon>Crustacea</taxon>
        <taxon>Oligostraca</taxon>
        <taxon>Ostracoda</taxon>
        <taxon>Podocopa</taxon>
        <taxon>Podocopida</taxon>
        <taxon>Darwinulocopina</taxon>
        <taxon>Darwinuloidea</taxon>
        <taxon>Darwinulidae</taxon>
        <taxon>Darwinula</taxon>
    </lineage>
</organism>
<dbReference type="Pfam" id="PF21534">
    <property type="entry name" value="Rost"/>
    <property type="match status" value="1"/>
</dbReference>
<keyword evidence="1" id="KW-0812">Transmembrane</keyword>
<evidence type="ECO:0000256" key="1">
    <source>
        <dbReference type="SAM" id="Phobius"/>
    </source>
</evidence>
<keyword evidence="1" id="KW-0472">Membrane</keyword>
<feature type="transmembrane region" description="Helical" evidence="1">
    <location>
        <begin position="165"/>
        <end position="184"/>
    </location>
</feature>
<evidence type="ECO:0000313" key="3">
    <source>
        <dbReference type="Proteomes" id="UP000677054"/>
    </source>
</evidence>
<dbReference type="GO" id="GO:0016020">
    <property type="term" value="C:membrane"/>
    <property type="evidence" value="ECO:0007669"/>
    <property type="project" value="TreeGrafter"/>
</dbReference>
<dbReference type="Proteomes" id="UP000677054">
    <property type="component" value="Unassembled WGS sequence"/>
</dbReference>
<feature type="transmembrane region" description="Helical" evidence="1">
    <location>
        <begin position="99"/>
        <end position="121"/>
    </location>
</feature>
<accession>A0A7R9A0X4</accession>
<dbReference type="EMBL" id="LR899968">
    <property type="protein sequence ID" value="CAD7243550.1"/>
    <property type="molecule type" value="Genomic_DNA"/>
</dbReference>
<keyword evidence="3" id="KW-1185">Reference proteome</keyword>
<dbReference type="EMBL" id="CAJPEV010000451">
    <property type="protein sequence ID" value="CAG0885432.1"/>
    <property type="molecule type" value="Genomic_DNA"/>
</dbReference>
<evidence type="ECO:0000313" key="2">
    <source>
        <dbReference type="EMBL" id="CAD7243550.1"/>
    </source>
</evidence>
<dbReference type="OrthoDB" id="6342053at2759"/>
<feature type="transmembrane region" description="Helical" evidence="1">
    <location>
        <begin position="204"/>
        <end position="226"/>
    </location>
</feature>
<gene>
    <name evidence="2" type="ORF">DSTB1V02_LOCUS3467</name>
</gene>
<proteinExistence type="predicted"/>
<name>A0A7R9A0X4_9CRUS</name>
<dbReference type="AlphaFoldDB" id="A0A7R9A0X4"/>
<dbReference type="PANTHER" id="PTHR12242">
    <property type="entry name" value="OS02G0130600 PROTEIN-RELATED"/>
    <property type="match status" value="1"/>
</dbReference>
<dbReference type="PANTHER" id="PTHR12242:SF1">
    <property type="entry name" value="MYND-TYPE DOMAIN-CONTAINING PROTEIN"/>
    <property type="match status" value="1"/>
</dbReference>
<feature type="transmembrane region" description="Helical" evidence="1">
    <location>
        <begin position="64"/>
        <end position="87"/>
    </location>
</feature>
<reference evidence="2" key="1">
    <citation type="submission" date="2020-11" db="EMBL/GenBank/DDBJ databases">
        <authorList>
            <person name="Tran Van P."/>
        </authorList>
    </citation>
    <scope>NUCLEOTIDE SEQUENCE</scope>
</reference>
<feature type="transmembrane region" description="Helical" evidence="1">
    <location>
        <begin position="37"/>
        <end position="58"/>
    </location>
</feature>